<feature type="region of interest" description="Disordered" evidence="1">
    <location>
        <begin position="115"/>
        <end position="149"/>
    </location>
</feature>
<proteinExistence type="predicted"/>
<accession>A0A815Z3P5</accession>
<keyword evidence="4" id="KW-1185">Reference proteome</keyword>
<feature type="non-terminal residue" evidence="2">
    <location>
        <position position="1"/>
    </location>
</feature>
<feature type="compositionally biased region" description="Basic and acidic residues" evidence="1">
    <location>
        <begin position="84"/>
        <end position="101"/>
    </location>
</feature>
<organism evidence="2 4">
    <name type="scientific">Didymodactylos carnosus</name>
    <dbReference type="NCBI Taxonomy" id="1234261"/>
    <lineage>
        <taxon>Eukaryota</taxon>
        <taxon>Metazoa</taxon>
        <taxon>Spiralia</taxon>
        <taxon>Gnathifera</taxon>
        <taxon>Rotifera</taxon>
        <taxon>Eurotatoria</taxon>
        <taxon>Bdelloidea</taxon>
        <taxon>Philodinida</taxon>
        <taxon>Philodinidae</taxon>
        <taxon>Didymodactylos</taxon>
    </lineage>
</organism>
<dbReference type="Proteomes" id="UP000663829">
    <property type="component" value="Unassembled WGS sequence"/>
</dbReference>
<evidence type="ECO:0000256" key="1">
    <source>
        <dbReference type="SAM" id="MobiDB-lite"/>
    </source>
</evidence>
<sequence length="149" mass="17451">TIDIFGFSENMLTSNMERLGREVRLSLKRLTVQSRTDKQHTGTFTTREETIRGQDEQGEQDEQRKQDTQERHQLTQASQEEGSAMERQHRDRFAALRERVQQRLQQRSQLQTCFLRTQATQSNENWDEPEPQQPARITSSEIEGQTGDT</sequence>
<comment type="caution">
    <text evidence="2">The sequence shown here is derived from an EMBL/GenBank/DDBJ whole genome shotgun (WGS) entry which is preliminary data.</text>
</comment>
<feature type="compositionally biased region" description="Polar residues" evidence="1">
    <location>
        <begin position="135"/>
        <end position="149"/>
    </location>
</feature>
<dbReference type="EMBL" id="CAJNOQ010031155">
    <property type="protein sequence ID" value="CAF1578368.1"/>
    <property type="molecule type" value="Genomic_DNA"/>
</dbReference>
<feature type="compositionally biased region" description="Polar residues" evidence="1">
    <location>
        <begin position="115"/>
        <end position="124"/>
    </location>
</feature>
<feature type="region of interest" description="Disordered" evidence="1">
    <location>
        <begin position="33"/>
        <end position="102"/>
    </location>
</feature>
<evidence type="ECO:0000313" key="2">
    <source>
        <dbReference type="EMBL" id="CAF1578368.1"/>
    </source>
</evidence>
<reference evidence="2" key="1">
    <citation type="submission" date="2021-02" db="EMBL/GenBank/DDBJ databases">
        <authorList>
            <person name="Nowell W R."/>
        </authorList>
    </citation>
    <scope>NUCLEOTIDE SEQUENCE</scope>
</reference>
<gene>
    <name evidence="2" type="ORF">GPM918_LOCUS40913</name>
    <name evidence="3" type="ORF">SRO942_LOCUS41910</name>
</gene>
<dbReference type="AlphaFoldDB" id="A0A815Z3P5"/>
<evidence type="ECO:0000313" key="4">
    <source>
        <dbReference type="Proteomes" id="UP000663829"/>
    </source>
</evidence>
<feature type="compositionally biased region" description="Basic and acidic residues" evidence="1">
    <location>
        <begin position="35"/>
        <end position="73"/>
    </location>
</feature>
<name>A0A815Z3P5_9BILA</name>
<dbReference type="EMBL" id="CAJOBC010097082">
    <property type="protein sequence ID" value="CAF4444869.1"/>
    <property type="molecule type" value="Genomic_DNA"/>
</dbReference>
<evidence type="ECO:0000313" key="3">
    <source>
        <dbReference type="EMBL" id="CAF4444869.1"/>
    </source>
</evidence>
<protein>
    <submittedName>
        <fullName evidence="2">Uncharacterized protein</fullName>
    </submittedName>
</protein>
<dbReference type="Proteomes" id="UP000681722">
    <property type="component" value="Unassembled WGS sequence"/>
</dbReference>